<evidence type="ECO:0000313" key="4">
    <source>
        <dbReference type="EMBL" id="CAD7252282.1"/>
    </source>
</evidence>
<dbReference type="SFLD" id="SFLDG01153">
    <property type="entry name" value="Main.4:_Theta-like"/>
    <property type="match status" value="1"/>
</dbReference>
<evidence type="ECO:0000313" key="5">
    <source>
        <dbReference type="Proteomes" id="UP000677054"/>
    </source>
</evidence>
<evidence type="ECO:0000259" key="3">
    <source>
        <dbReference type="PROSITE" id="PS50405"/>
    </source>
</evidence>
<protein>
    <recommendedName>
        <fullName evidence="6">Glutathione S-transferase</fullName>
    </recommendedName>
</protein>
<dbReference type="AlphaFoldDB" id="A0A7R9ADN9"/>
<dbReference type="FunFam" id="3.40.30.10:FF:000034">
    <property type="entry name" value="glutathione S-transferase 1"/>
    <property type="match status" value="1"/>
</dbReference>
<proteinExistence type="predicted"/>
<dbReference type="EMBL" id="LR903795">
    <property type="protein sequence ID" value="CAD7252282.1"/>
    <property type="molecule type" value="Genomic_DNA"/>
</dbReference>
<dbReference type="SUPFAM" id="SSF47616">
    <property type="entry name" value="GST C-terminal domain-like"/>
    <property type="match status" value="1"/>
</dbReference>
<feature type="domain" description="GST N-terminal" evidence="2">
    <location>
        <begin position="1"/>
        <end position="82"/>
    </location>
</feature>
<evidence type="ECO:0008006" key="6">
    <source>
        <dbReference type="Google" id="ProtNLM"/>
    </source>
</evidence>
<reference evidence="4" key="1">
    <citation type="submission" date="2020-11" db="EMBL/GenBank/DDBJ databases">
        <authorList>
            <person name="Tran Van P."/>
        </authorList>
    </citation>
    <scope>NUCLEOTIDE SEQUENCE</scope>
</reference>
<dbReference type="InterPro" id="IPR004045">
    <property type="entry name" value="Glutathione_S-Trfase_N"/>
</dbReference>
<dbReference type="GO" id="GO:0006749">
    <property type="term" value="P:glutathione metabolic process"/>
    <property type="evidence" value="ECO:0007669"/>
    <property type="project" value="TreeGrafter"/>
</dbReference>
<dbReference type="OrthoDB" id="2309723at2759"/>
<evidence type="ECO:0000259" key="2">
    <source>
        <dbReference type="PROSITE" id="PS50404"/>
    </source>
</evidence>
<dbReference type="Gene3D" id="3.40.30.10">
    <property type="entry name" value="Glutaredoxin"/>
    <property type="match status" value="1"/>
</dbReference>
<dbReference type="InterPro" id="IPR036282">
    <property type="entry name" value="Glutathione-S-Trfase_C_sf"/>
</dbReference>
<dbReference type="InterPro" id="IPR010987">
    <property type="entry name" value="Glutathione-S-Trfase_C-like"/>
</dbReference>
<dbReference type="PANTHER" id="PTHR43969:SF9">
    <property type="entry name" value="GLUTATHIONE S TRANSFERASE D10, ISOFORM A-RELATED"/>
    <property type="match status" value="1"/>
</dbReference>
<name>A0A7R9ADN9_9CRUS</name>
<gene>
    <name evidence="4" type="ORF">DSTB1V02_LOCUS12040</name>
</gene>
<accession>A0A7R9ADN9</accession>
<dbReference type="Gene3D" id="1.20.1050.10">
    <property type="match status" value="1"/>
</dbReference>
<dbReference type="GO" id="GO:0004364">
    <property type="term" value="F:glutathione transferase activity"/>
    <property type="evidence" value="ECO:0007669"/>
    <property type="project" value="TreeGrafter"/>
</dbReference>
<dbReference type="CDD" id="cd03177">
    <property type="entry name" value="GST_C_Delta_Epsilon"/>
    <property type="match status" value="1"/>
</dbReference>
<dbReference type="PROSITE" id="PS50404">
    <property type="entry name" value="GST_NTER"/>
    <property type="match status" value="1"/>
</dbReference>
<dbReference type="InterPro" id="IPR036249">
    <property type="entry name" value="Thioredoxin-like_sf"/>
</dbReference>
<dbReference type="Pfam" id="PF02798">
    <property type="entry name" value="GST_N"/>
    <property type="match status" value="1"/>
</dbReference>
<dbReference type="CDD" id="cd03045">
    <property type="entry name" value="GST_N_Delta_Epsilon"/>
    <property type="match status" value="1"/>
</dbReference>
<comment type="subunit">
    <text evidence="1">Homodimer.</text>
</comment>
<evidence type="ECO:0000256" key="1">
    <source>
        <dbReference type="ARBA" id="ARBA00011738"/>
    </source>
</evidence>
<dbReference type="EMBL" id="CAJPEV010004278">
    <property type="protein sequence ID" value="CAG0901497.1"/>
    <property type="molecule type" value="Genomic_DNA"/>
</dbReference>
<dbReference type="Proteomes" id="UP000677054">
    <property type="component" value="Unassembled WGS sequence"/>
</dbReference>
<dbReference type="FunFam" id="1.20.1050.10:FF:000007">
    <property type="entry name" value="Glutathione S-transferase 1-1"/>
    <property type="match status" value="1"/>
</dbReference>
<organism evidence="4">
    <name type="scientific">Darwinula stevensoni</name>
    <dbReference type="NCBI Taxonomy" id="69355"/>
    <lineage>
        <taxon>Eukaryota</taxon>
        <taxon>Metazoa</taxon>
        <taxon>Ecdysozoa</taxon>
        <taxon>Arthropoda</taxon>
        <taxon>Crustacea</taxon>
        <taxon>Oligostraca</taxon>
        <taxon>Ostracoda</taxon>
        <taxon>Podocopa</taxon>
        <taxon>Podocopida</taxon>
        <taxon>Darwinulocopina</taxon>
        <taxon>Darwinuloidea</taxon>
        <taxon>Darwinulidae</taxon>
        <taxon>Darwinula</taxon>
    </lineage>
</organism>
<feature type="domain" description="GST C-terminal" evidence="3">
    <location>
        <begin position="88"/>
        <end position="217"/>
    </location>
</feature>
<dbReference type="SFLD" id="SFLDS00019">
    <property type="entry name" value="Glutathione_Transferase_(cytos"/>
    <property type="match status" value="1"/>
</dbReference>
<dbReference type="SFLD" id="SFLDG00358">
    <property type="entry name" value="Main_(cytGST)"/>
    <property type="match status" value="1"/>
</dbReference>
<dbReference type="PANTHER" id="PTHR43969">
    <property type="entry name" value="GLUTATHIONE S TRANSFERASE D10, ISOFORM A-RELATED"/>
    <property type="match status" value="1"/>
</dbReference>
<dbReference type="InterPro" id="IPR040079">
    <property type="entry name" value="Glutathione_S-Trfase"/>
</dbReference>
<keyword evidence="5" id="KW-1185">Reference proteome</keyword>
<dbReference type="PROSITE" id="PS50405">
    <property type="entry name" value="GST_CTER"/>
    <property type="match status" value="1"/>
</dbReference>
<dbReference type="SUPFAM" id="SSF52833">
    <property type="entry name" value="Thioredoxin-like"/>
    <property type="match status" value="1"/>
</dbReference>
<sequence>MVLELYYMPESSPCRAVMLTAKAIDVQLDLKLVDLEKGENMAPTFVAMNPQHTVPTLNDDGFVLWESRAIMTYLVNRYGKDDKLYPKDPKQRAVVDQRLYFDMGTLYQRLGDYVYPPVFEGQTLDEEKLKKCVEALGWLEEFILKSGGKYCAGEHLTLADVAIVASVSTMEPVGLVDLSAYKNVRKWLERCKKEIPGYQEVSKDGIDSWVKYAKSKLEKV</sequence>
<dbReference type="Pfam" id="PF13410">
    <property type="entry name" value="GST_C_2"/>
    <property type="match status" value="1"/>
</dbReference>